<evidence type="ECO:0000313" key="3">
    <source>
        <dbReference type="Proteomes" id="UP000030364"/>
    </source>
</evidence>
<keyword evidence="3" id="KW-1185">Reference proteome</keyword>
<feature type="domain" description="RCK C-terminal" evidence="1">
    <location>
        <begin position="74"/>
        <end position="159"/>
    </location>
</feature>
<accession>A0A0A2WMH8</accession>
<reference evidence="2 3" key="1">
    <citation type="journal article" date="2015" name="Genome Announc.">
        <title>Draft Genome Sequence of the Thermophile Thermus filiformis ATCC 43280, Producer of Carotenoid-(Di)glucoside-Branched Fatty Acid (Di)esters and Source of Hyperthermostable Enzymes of Biotechnological Interest.</title>
        <authorList>
            <person name="Mandelli F."/>
            <person name="Oliveira Ramires B."/>
            <person name="Couger M.B."/>
            <person name="Paixao D.A."/>
            <person name="Camilo C.M."/>
            <person name="Polikarpov I."/>
            <person name="Prade R."/>
            <person name="Riano-Pachon D.M."/>
            <person name="Squina F.M."/>
        </authorList>
    </citation>
    <scope>NUCLEOTIDE SEQUENCE [LARGE SCALE GENOMIC DNA]</scope>
    <source>
        <strain evidence="2 3">ATCC 43280</strain>
    </source>
</reference>
<dbReference type="STRING" id="276.THFILI_05360"/>
<organism evidence="2 3">
    <name type="scientific">Thermus filiformis</name>
    <dbReference type="NCBI Taxonomy" id="276"/>
    <lineage>
        <taxon>Bacteria</taxon>
        <taxon>Thermotogati</taxon>
        <taxon>Deinococcota</taxon>
        <taxon>Deinococci</taxon>
        <taxon>Thermales</taxon>
        <taxon>Thermaceae</taxon>
        <taxon>Thermus</taxon>
    </lineage>
</organism>
<dbReference type="OrthoDB" id="67547at2"/>
<dbReference type="RefSeq" id="WP_038067277.1">
    <property type="nucleotide sequence ID" value="NZ_JPSL02000038.1"/>
</dbReference>
<dbReference type="InterPro" id="IPR058776">
    <property type="entry name" value="KhtT-like_N"/>
</dbReference>
<evidence type="ECO:0000259" key="1">
    <source>
        <dbReference type="PROSITE" id="PS51202"/>
    </source>
</evidence>
<dbReference type="PATRIC" id="fig|276.5.peg.2207"/>
<dbReference type="InterPro" id="IPR006037">
    <property type="entry name" value="RCK_C"/>
</dbReference>
<dbReference type="InterPro" id="IPR036721">
    <property type="entry name" value="RCK_C_sf"/>
</dbReference>
<dbReference type="InterPro" id="IPR050144">
    <property type="entry name" value="AAE_transporter"/>
</dbReference>
<dbReference type="PIRSF" id="PIRSF005028">
    <property type="entry name" value="KhtT"/>
    <property type="match status" value="1"/>
</dbReference>
<comment type="caution">
    <text evidence="2">The sequence shown here is derived from an EMBL/GenBank/DDBJ whole genome shotgun (WGS) entry which is preliminary data.</text>
</comment>
<dbReference type="Proteomes" id="UP000030364">
    <property type="component" value="Unassembled WGS sequence"/>
</dbReference>
<dbReference type="PANTHER" id="PTHR30445">
    <property type="entry name" value="K(+)_H(+) ANTIPORTER SUBUNIT KHTT"/>
    <property type="match status" value="1"/>
</dbReference>
<evidence type="ECO:0000313" key="2">
    <source>
        <dbReference type="EMBL" id="KGQ21008.1"/>
    </source>
</evidence>
<dbReference type="AlphaFoldDB" id="A0A0A2WMH8"/>
<dbReference type="Pfam" id="PF25991">
    <property type="entry name" value="KhtT_N"/>
    <property type="match status" value="1"/>
</dbReference>
<sequence>MKVEEVVLPGVGRKFTIEVQSGDRLVVVVHNSGKRELQYYEKGEEDEPTAALDLTDEEARELGAILAGVLFHPEAVGDTRSKLGAQVFEWIPIPPGSPWVGRRVEDLPLPPGAHLLALDRPGAPLIPNPGPEALLEPGDTLVLAGSREAIEAFKRALGRG</sequence>
<proteinExistence type="predicted"/>
<dbReference type="PROSITE" id="PS51202">
    <property type="entry name" value="RCK_C"/>
    <property type="match status" value="1"/>
</dbReference>
<dbReference type="GO" id="GO:0006813">
    <property type="term" value="P:potassium ion transport"/>
    <property type="evidence" value="ECO:0007669"/>
    <property type="project" value="InterPro"/>
</dbReference>
<name>A0A0A2WMH8_THEFI</name>
<protein>
    <submittedName>
        <fullName evidence="2">Potassium transporter TrkA</fullName>
    </submittedName>
</protein>
<dbReference type="GO" id="GO:0008324">
    <property type="term" value="F:monoatomic cation transmembrane transporter activity"/>
    <property type="evidence" value="ECO:0007669"/>
    <property type="project" value="InterPro"/>
</dbReference>
<dbReference type="InterPro" id="IPR026278">
    <property type="entry name" value="KhtT"/>
</dbReference>
<dbReference type="EMBL" id="JPSL02000038">
    <property type="protein sequence ID" value="KGQ21008.1"/>
    <property type="molecule type" value="Genomic_DNA"/>
</dbReference>
<dbReference type="Pfam" id="PF02080">
    <property type="entry name" value="TrkA_C"/>
    <property type="match status" value="1"/>
</dbReference>
<dbReference type="Gene3D" id="3.30.70.1450">
    <property type="entry name" value="Regulator of K+ conductance, C-terminal domain"/>
    <property type="match status" value="1"/>
</dbReference>
<gene>
    <name evidence="2" type="ORF">THFILI_05360</name>
</gene>
<dbReference type="PANTHER" id="PTHR30445:SF8">
    <property type="entry name" value="K(+)_H(+) ANTIPORTER SUBUNIT KHTT"/>
    <property type="match status" value="1"/>
</dbReference>
<dbReference type="SUPFAM" id="SSF116726">
    <property type="entry name" value="TrkA C-terminal domain-like"/>
    <property type="match status" value="1"/>
</dbReference>